<dbReference type="EMBL" id="LXQA010071385">
    <property type="protein sequence ID" value="MCI09099.1"/>
    <property type="molecule type" value="Genomic_DNA"/>
</dbReference>
<evidence type="ECO:0000313" key="2">
    <source>
        <dbReference type="EMBL" id="MCI09099.1"/>
    </source>
</evidence>
<dbReference type="InterPro" id="IPR026960">
    <property type="entry name" value="RVT-Znf"/>
</dbReference>
<accession>A0A392PC83</accession>
<organism evidence="2 3">
    <name type="scientific">Trifolium medium</name>
    <dbReference type="NCBI Taxonomy" id="97028"/>
    <lineage>
        <taxon>Eukaryota</taxon>
        <taxon>Viridiplantae</taxon>
        <taxon>Streptophyta</taxon>
        <taxon>Embryophyta</taxon>
        <taxon>Tracheophyta</taxon>
        <taxon>Spermatophyta</taxon>
        <taxon>Magnoliopsida</taxon>
        <taxon>eudicotyledons</taxon>
        <taxon>Gunneridae</taxon>
        <taxon>Pentapetalae</taxon>
        <taxon>rosids</taxon>
        <taxon>fabids</taxon>
        <taxon>Fabales</taxon>
        <taxon>Fabaceae</taxon>
        <taxon>Papilionoideae</taxon>
        <taxon>50 kb inversion clade</taxon>
        <taxon>NPAAA clade</taxon>
        <taxon>Hologalegina</taxon>
        <taxon>IRL clade</taxon>
        <taxon>Trifolieae</taxon>
        <taxon>Trifolium</taxon>
    </lineage>
</organism>
<evidence type="ECO:0000259" key="1">
    <source>
        <dbReference type="Pfam" id="PF13966"/>
    </source>
</evidence>
<reference evidence="2 3" key="1">
    <citation type="journal article" date="2018" name="Front. Plant Sci.">
        <title>Red Clover (Trifolium pratense) and Zigzag Clover (T. medium) - A Picture of Genomic Similarities and Differences.</title>
        <authorList>
            <person name="Dluhosova J."/>
            <person name="Istvanek J."/>
            <person name="Nedelnik J."/>
            <person name="Repkova J."/>
        </authorList>
    </citation>
    <scope>NUCLEOTIDE SEQUENCE [LARGE SCALE GENOMIC DNA]</scope>
    <source>
        <strain evidence="3">cv. 10/8</strain>
        <tissue evidence="2">Leaf</tissue>
    </source>
</reference>
<name>A0A392PC83_9FABA</name>
<evidence type="ECO:0000313" key="3">
    <source>
        <dbReference type="Proteomes" id="UP000265520"/>
    </source>
</evidence>
<protein>
    <submittedName>
        <fullName evidence="2">Ribonuclease H protein</fullName>
    </submittedName>
</protein>
<dbReference type="Proteomes" id="UP000265520">
    <property type="component" value="Unassembled WGS sequence"/>
</dbReference>
<proteinExistence type="predicted"/>
<feature type="domain" description="Reverse transcriptase zinc-binding" evidence="1">
    <location>
        <begin position="6"/>
        <end position="81"/>
    </location>
</feature>
<keyword evidence="3" id="KW-1185">Reference proteome</keyword>
<sequence>MKKRKFRTETRTSEPWGRLWKVQAPPKAKHLMWRICKECLPTQTRLRDHHVQCQIDCPLCLEFAEDDWHLFFDCEGSKEAWSTMGLDQIIQPRMQLFDNAKELIFDVCKKESKYVAGQMAMLLWMLWHNRNNMVWNEEKINARDIGCFGSTYME</sequence>
<dbReference type="AlphaFoldDB" id="A0A392PC83"/>
<dbReference type="Pfam" id="PF13966">
    <property type="entry name" value="zf-RVT"/>
    <property type="match status" value="1"/>
</dbReference>
<comment type="caution">
    <text evidence="2">The sequence shown here is derived from an EMBL/GenBank/DDBJ whole genome shotgun (WGS) entry which is preliminary data.</text>
</comment>